<dbReference type="RefSeq" id="WP_243921487.1">
    <property type="nucleotide sequence ID" value="NZ_JALHLG010000016.1"/>
</dbReference>
<organism evidence="1 2">
    <name type="scientific">Novosphingobium beihaiensis</name>
    <dbReference type="NCBI Taxonomy" id="2930389"/>
    <lineage>
        <taxon>Bacteria</taxon>
        <taxon>Pseudomonadati</taxon>
        <taxon>Pseudomonadota</taxon>
        <taxon>Alphaproteobacteria</taxon>
        <taxon>Sphingomonadales</taxon>
        <taxon>Sphingomonadaceae</taxon>
        <taxon>Novosphingobium</taxon>
    </lineage>
</organism>
<protein>
    <submittedName>
        <fullName evidence="1">Ornithine cyclodeaminase family protein</fullName>
    </submittedName>
</protein>
<dbReference type="InterPro" id="IPR023401">
    <property type="entry name" value="ODC_N"/>
</dbReference>
<proteinExistence type="predicted"/>
<accession>A0ABT0BRE7</accession>
<dbReference type="InterPro" id="IPR036291">
    <property type="entry name" value="NAD(P)-bd_dom_sf"/>
</dbReference>
<gene>
    <name evidence="1" type="ORF">MTR66_12460</name>
</gene>
<dbReference type="Gene3D" id="3.30.1780.10">
    <property type="entry name" value="ornithine cyclodeaminase, domain 1"/>
    <property type="match status" value="1"/>
</dbReference>
<sequence length="338" mass="35176">MSDHAPLWIKEAEIVSLMDLHAAIGALEADLRSQAAGAAINMGKTHASWAGGSTLHAIGAVFEADGVVGTKTWAHTEGGATPLLILWNSDTGALLAIIEAFAMGQMRTASVSAVATRYLSVDAADTFALIGTGKQALAQLAAVAAVRPLKDVRIWGRNTEKRDAFAEQARGLGYDFRVNTPGTVAEAVDGAAIVTTVTRAREPFLTADMVAPGTHINAVGAITGERQELAQDVFPRASVIAADDPGAVRRLSSELIRYLGDAGDWSTVRPLADVVAGAASRPQSCDLTIFKSMGMGISDLSLGVEIYRRARAAGLGTDVATPVRSKPHLGPLQSVGDA</sequence>
<dbReference type="Pfam" id="PF02423">
    <property type="entry name" value="OCD_Mu_crystall"/>
    <property type="match status" value="1"/>
</dbReference>
<dbReference type="Proteomes" id="UP001202281">
    <property type="component" value="Unassembled WGS sequence"/>
</dbReference>
<name>A0ABT0BRE7_9SPHN</name>
<dbReference type="Gene3D" id="3.40.50.720">
    <property type="entry name" value="NAD(P)-binding Rossmann-like Domain"/>
    <property type="match status" value="1"/>
</dbReference>
<dbReference type="EMBL" id="JALHLG010000016">
    <property type="protein sequence ID" value="MCJ2187624.1"/>
    <property type="molecule type" value="Genomic_DNA"/>
</dbReference>
<dbReference type="PANTHER" id="PTHR13812">
    <property type="entry name" value="KETIMINE REDUCTASE MU-CRYSTALLIN"/>
    <property type="match status" value="1"/>
</dbReference>
<evidence type="ECO:0000313" key="2">
    <source>
        <dbReference type="Proteomes" id="UP001202281"/>
    </source>
</evidence>
<dbReference type="PANTHER" id="PTHR13812:SF19">
    <property type="entry name" value="KETIMINE REDUCTASE MU-CRYSTALLIN"/>
    <property type="match status" value="1"/>
</dbReference>
<dbReference type="InterPro" id="IPR003462">
    <property type="entry name" value="ODC_Mu_crystall"/>
</dbReference>
<keyword evidence="2" id="KW-1185">Reference proteome</keyword>
<dbReference type="PIRSF" id="PIRSF001439">
    <property type="entry name" value="CryM"/>
    <property type="match status" value="1"/>
</dbReference>
<reference evidence="1 2" key="1">
    <citation type="submission" date="2022-04" db="EMBL/GenBank/DDBJ databases">
        <title>Identification of a novel bacterium isolated from mangrove sediments.</title>
        <authorList>
            <person name="Pan X."/>
        </authorList>
    </citation>
    <scope>NUCLEOTIDE SEQUENCE [LARGE SCALE GENOMIC DNA]</scope>
    <source>
        <strain evidence="1 2">B2638</strain>
    </source>
</reference>
<dbReference type="SUPFAM" id="SSF51735">
    <property type="entry name" value="NAD(P)-binding Rossmann-fold domains"/>
    <property type="match status" value="1"/>
</dbReference>
<comment type="caution">
    <text evidence="1">The sequence shown here is derived from an EMBL/GenBank/DDBJ whole genome shotgun (WGS) entry which is preliminary data.</text>
</comment>
<evidence type="ECO:0000313" key="1">
    <source>
        <dbReference type="EMBL" id="MCJ2187624.1"/>
    </source>
</evidence>